<evidence type="ECO:0000313" key="5">
    <source>
        <dbReference type="Proteomes" id="UP001163046"/>
    </source>
</evidence>
<dbReference type="OrthoDB" id="8923679at2759"/>
<proteinExistence type="predicted"/>
<comment type="caution">
    <text evidence="4">The sequence shown here is derived from an EMBL/GenBank/DDBJ whole genome shotgun (WGS) entry which is preliminary data.</text>
</comment>
<dbReference type="EMBL" id="MU825876">
    <property type="protein sequence ID" value="KAJ7386412.1"/>
    <property type="molecule type" value="Genomic_DNA"/>
</dbReference>
<evidence type="ECO:0000313" key="4">
    <source>
        <dbReference type="EMBL" id="KAJ7386412.1"/>
    </source>
</evidence>
<keyword evidence="5" id="KW-1185">Reference proteome</keyword>
<feature type="domain" description="Fibronectin type-III" evidence="3">
    <location>
        <begin position="253"/>
        <end position="351"/>
    </location>
</feature>
<dbReference type="InterPro" id="IPR003599">
    <property type="entry name" value="Ig_sub"/>
</dbReference>
<dbReference type="Proteomes" id="UP001163046">
    <property type="component" value="Unassembled WGS sequence"/>
</dbReference>
<dbReference type="PROSITE" id="PS50835">
    <property type="entry name" value="IG_LIKE"/>
    <property type="match status" value="1"/>
</dbReference>
<evidence type="ECO:0000259" key="3">
    <source>
        <dbReference type="PROSITE" id="PS50853"/>
    </source>
</evidence>
<dbReference type="InterPro" id="IPR003961">
    <property type="entry name" value="FN3_dom"/>
</dbReference>
<dbReference type="InterPro" id="IPR050964">
    <property type="entry name" value="Striated_Muscle_Regulatory"/>
</dbReference>
<dbReference type="CDD" id="cd00063">
    <property type="entry name" value="FN3"/>
    <property type="match status" value="4"/>
</dbReference>
<dbReference type="SMART" id="SM00060">
    <property type="entry name" value="FN3"/>
    <property type="match status" value="4"/>
</dbReference>
<protein>
    <submittedName>
        <fullName evidence="4">Uncharacterized protein</fullName>
    </submittedName>
</protein>
<gene>
    <name evidence="4" type="ORF">OS493_008536</name>
</gene>
<dbReference type="InterPro" id="IPR003598">
    <property type="entry name" value="Ig_sub2"/>
</dbReference>
<feature type="domain" description="Fibronectin type-III" evidence="3">
    <location>
        <begin position="356"/>
        <end position="458"/>
    </location>
</feature>
<evidence type="ECO:0000259" key="2">
    <source>
        <dbReference type="PROSITE" id="PS50835"/>
    </source>
</evidence>
<dbReference type="FunFam" id="2.60.40.10:FF:000028">
    <property type="entry name" value="Neuronal cell adhesion molecule"/>
    <property type="match status" value="2"/>
</dbReference>
<dbReference type="PANTHER" id="PTHR13817:SF166">
    <property type="entry name" value="NEURONAL IGCAM-RELATED"/>
    <property type="match status" value="1"/>
</dbReference>
<dbReference type="SMART" id="SM00409">
    <property type="entry name" value="IG"/>
    <property type="match status" value="1"/>
</dbReference>
<reference evidence="4" key="1">
    <citation type="submission" date="2023-01" db="EMBL/GenBank/DDBJ databases">
        <title>Genome assembly of the deep-sea coral Lophelia pertusa.</title>
        <authorList>
            <person name="Herrera S."/>
            <person name="Cordes E."/>
        </authorList>
    </citation>
    <scope>NUCLEOTIDE SEQUENCE</scope>
    <source>
        <strain evidence="4">USNM1676648</strain>
        <tissue evidence="4">Polyp</tissue>
    </source>
</reference>
<sequence length="557" mass="60495">MAFFLTLQELFSKCRARDGRFRVEYFSIFVINSNDVVIAVPPEVTIDGDQKQFVPVGNEILLTCRYNASPPASEVQWIKDGIVIARNNASVVINDSRVTIPLHNENQVQLSIINTTASEDAGNYTCLVINAVGNFSDTTSIVIQVVPDPPFNVTVDSKSSRVVNISWMAGFDGNSAILDYTVKISVDNLDFIDIACQGSLSNSACVLSNSITSASLKYLFPWTTYNIRVFARNLIGTSTGSSVVSATTDEEVPSAAPTFNVTVVNSTAVIVSWQMLSKDQARGAVLGYNISYKTELGYDVWVNRTVDGGDTTSYMVTSLKKFTSYKFVMQAFNSKGASPPSGAVGKKTDQDMVPDPPFNVTVDAKGSRVVNISWMAGFDGNSAILNYTVKISEDNQNFRNTVCQGSLSNSACVLSNSFTSASLKNLLPWTTYYIQVFARNIIGTSTGSSVVNTTTDEEVPSVPPTFSVIVLNSTAVNVSWQTKPEEAVLGYNIFYKTELGNDVWVNRTVDGGDTTSYMVTSLKKFTSYKFVMQAFNSKGASPPSGAVVKKTDQDSID</sequence>
<feature type="domain" description="Fibronectin type-III" evidence="3">
    <location>
        <begin position="149"/>
        <end position="251"/>
    </location>
</feature>
<accession>A0A9X0D3Y3</accession>
<dbReference type="SUPFAM" id="SSF49265">
    <property type="entry name" value="Fibronectin type III"/>
    <property type="match status" value="2"/>
</dbReference>
<dbReference type="SUPFAM" id="SSF48726">
    <property type="entry name" value="Immunoglobulin"/>
    <property type="match status" value="1"/>
</dbReference>
<organism evidence="4 5">
    <name type="scientific">Desmophyllum pertusum</name>
    <dbReference type="NCBI Taxonomy" id="174260"/>
    <lineage>
        <taxon>Eukaryota</taxon>
        <taxon>Metazoa</taxon>
        <taxon>Cnidaria</taxon>
        <taxon>Anthozoa</taxon>
        <taxon>Hexacorallia</taxon>
        <taxon>Scleractinia</taxon>
        <taxon>Caryophylliina</taxon>
        <taxon>Caryophylliidae</taxon>
        <taxon>Desmophyllum</taxon>
    </lineage>
</organism>
<dbReference type="Pfam" id="PF00041">
    <property type="entry name" value="fn3"/>
    <property type="match status" value="4"/>
</dbReference>
<evidence type="ECO:0000256" key="1">
    <source>
        <dbReference type="ARBA" id="ARBA00022737"/>
    </source>
</evidence>
<dbReference type="InterPro" id="IPR007110">
    <property type="entry name" value="Ig-like_dom"/>
</dbReference>
<dbReference type="InterPro" id="IPR013783">
    <property type="entry name" value="Ig-like_fold"/>
</dbReference>
<dbReference type="Gene3D" id="2.60.40.10">
    <property type="entry name" value="Immunoglobulins"/>
    <property type="match status" value="5"/>
</dbReference>
<dbReference type="PROSITE" id="PS50853">
    <property type="entry name" value="FN3"/>
    <property type="match status" value="4"/>
</dbReference>
<feature type="domain" description="Fibronectin type-III" evidence="3">
    <location>
        <begin position="462"/>
        <end position="554"/>
    </location>
</feature>
<dbReference type="SMART" id="SM00408">
    <property type="entry name" value="IGc2"/>
    <property type="match status" value="1"/>
</dbReference>
<feature type="domain" description="Ig-like" evidence="2">
    <location>
        <begin position="42"/>
        <end position="142"/>
    </location>
</feature>
<dbReference type="PANTHER" id="PTHR13817">
    <property type="entry name" value="TITIN"/>
    <property type="match status" value="1"/>
</dbReference>
<dbReference type="AlphaFoldDB" id="A0A9X0D3Y3"/>
<keyword evidence="1" id="KW-0677">Repeat</keyword>
<name>A0A9X0D3Y3_9CNID</name>
<dbReference type="InterPro" id="IPR036116">
    <property type="entry name" value="FN3_sf"/>
</dbReference>
<dbReference type="Pfam" id="PF13927">
    <property type="entry name" value="Ig_3"/>
    <property type="match status" value="1"/>
</dbReference>
<dbReference type="InterPro" id="IPR036179">
    <property type="entry name" value="Ig-like_dom_sf"/>
</dbReference>